<feature type="region of interest" description="Disordered" evidence="1">
    <location>
        <begin position="287"/>
        <end position="326"/>
    </location>
</feature>
<organism evidence="2 3">
    <name type="scientific">Drosophila ananassae</name>
    <name type="common">Fruit fly</name>
    <dbReference type="NCBI Taxonomy" id="7217"/>
    <lineage>
        <taxon>Eukaryota</taxon>
        <taxon>Metazoa</taxon>
        <taxon>Ecdysozoa</taxon>
        <taxon>Arthropoda</taxon>
        <taxon>Hexapoda</taxon>
        <taxon>Insecta</taxon>
        <taxon>Pterygota</taxon>
        <taxon>Neoptera</taxon>
        <taxon>Endopterygota</taxon>
        <taxon>Diptera</taxon>
        <taxon>Brachycera</taxon>
        <taxon>Muscomorpha</taxon>
        <taxon>Ephydroidea</taxon>
        <taxon>Drosophilidae</taxon>
        <taxon>Drosophila</taxon>
        <taxon>Sophophora</taxon>
    </lineage>
</organism>
<dbReference type="Proteomes" id="UP000007801">
    <property type="component" value="Unassembled WGS sequence"/>
</dbReference>
<proteinExistence type="predicted"/>
<feature type="region of interest" description="Disordered" evidence="1">
    <location>
        <begin position="26"/>
        <end position="47"/>
    </location>
</feature>
<feature type="compositionally biased region" description="Polar residues" evidence="1">
    <location>
        <begin position="463"/>
        <end position="481"/>
    </location>
</feature>
<dbReference type="AlphaFoldDB" id="B3MKB6"/>
<protein>
    <submittedName>
        <fullName evidence="2">Uncharacterized protein</fullName>
    </submittedName>
</protein>
<feature type="compositionally biased region" description="Low complexity" evidence="1">
    <location>
        <begin position="443"/>
        <end position="462"/>
    </location>
</feature>
<sequence>MEQLFNFPGRRMSMGLLQSSGQIILQSPSMSPSHSPSPSASPGEYSLNPNAVEFVPSYRMSTHHSVGPEIVPTETKTEATSTTTLVHPLEIVGDTVDQVENGFYVQRQIFEILSQLGDEQMPLEKVAVGLLPGGQGLSMRFTPKQGQPSQQTSTLVSTLEPNDAIFRESHSLHLDVGDHQGENSLANRPESVLVAQFLIRVNDLLNEKYDYGGDNSVCPKCALCSNRSYTELEIEHQIEGIKAFENFFTFTETTRYQDLVSHKAFKELCHRLGLIVSRDQIHINRANDGGMANTNATSDMVNPNTTSDSTTNGMPLPSAQPSVLTIGDASTTTSGVETEMDTDVEAYAGDDESHSNGEDVTPRGSGSHDSPNMEYVRGKLYRYENSDGSQLVNQLTEGDTDKVDSALDFEVEAPPTTPAKSLTTTSVTKTFPRLYKSAKAKCSARGSGQSGVQSGGSAARRSTGYSRSVVSSAQSAGTTGVQRGRPQMSGSHNSTGGTVGAVRKHQAEATPCLPGAARKTNHQRASPPTALAFQQAETMAAAVTGRMSRSVRAGTSVQKQTSNHLKTSKGTGGSRLGVASSKQTHGTSQRMIPRSTTASLMRQTEVKRRMSLMRGDSDSDLLYNDYLFK</sequence>
<dbReference type="GeneID" id="6496849"/>
<dbReference type="KEGG" id="dan:6496849"/>
<dbReference type="Pfam" id="PF07145">
    <property type="entry name" value="PAM2"/>
    <property type="match status" value="1"/>
</dbReference>
<name>B3MKB6_DROAN</name>
<feature type="compositionally biased region" description="Basic and acidic residues" evidence="1">
    <location>
        <begin position="351"/>
        <end position="361"/>
    </location>
</feature>
<feature type="region of interest" description="Disordered" evidence="1">
    <location>
        <begin position="439"/>
        <end position="504"/>
    </location>
</feature>
<dbReference type="STRING" id="7217.B3MKB6"/>
<feature type="compositionally biased region" description="Polar residues" evidence="1">
    <location>
        <begin position="553"/>
        <end position="569"/>
    </location>
</feature>
<dbReference type="OrthoDB" id="7868417at2759"/>
<feature type="compositionally biased region" description="Polar residues" evidence="1">
    <location>
        <begin position="580"/>
        <end position="595"/>
    </location>
</feature>
<dbReference type="EMBL" id="CH902620">
    <property type="protein sequence ID" value="EDV32500.2"/>
    <property type="molecule type" value="Genomic_DNA"/>
</dbReference>
<gene>
    <name evidence="2" type="primary">Dana\GF14021</name>
    <name evidence="2" type="synonym">dana_GLEANR_14782</name>
    <name evidence="2" type="ORF">GF14021</name>
</gene>
<accession>B3MKB6</accession>
<feature type="compositionally biased region" description="Low complexity" evidence="1">
    <location>
        <begin position="27"/>
        <end position="42"/>
    </location>
</feature>
<feature type="region of interest" description="Disordered" evidence="1">
    <location>
        <begin position="543"/>
        <end position="595"/>
    </location>
</feature>
<evidence type="ECO:0000313" key="3">
    <source>
        <dbReference type="Proteomes" id="UP000007801"/>
    </source>
</evidence>
<feature type="compositionally biased region" description="Polar residues" evidence="1">
    <location>
        <begin position="292"/>
        <end position="326"/>
    </location>
</feature>
<keyword evidence="3" id="KW-1185">Reference proteome</keyword>
<reference evidence="2 3" key="1">
    <citation type="journal article" date="2007" name="Nature">
        <title>Evolution of genes and genomes on the Drosophila phylogeny.</title>
        <authorList>
            <consortium name="Drosophila 12 Genomes Consortium"/>
            <person name="Clark A.G."/>
            <person name="Eisen M.B."/>
            <person name="Smith D.R."/>
            <person name="Bergman C.M."/>
            <person name="Oliver B."/>
            <person name="Markow T.A."/>
            <person name="Kaufman T.C."/>
            <person name="Kellis M."/>
            <person name="Gelbart W."/>
            <person name="Iyer V.N."/>
            <person name="Pollard D.A."/>
            <person name="Sackton T.B."/>
            <person name="Larracuente A.M."/>
            <person name="Singh N.D."/>
            <person name="Abad J.P."/>
            <person name="Abt D.N."/>
            <person name="Adryan B."/>
            <person name="Aguade M."/>
            <person name="Akashi H."/>
            <person name="Anderson W.W."/>
            <person name="Aquadro C.F."/>
            <person name="Ardell D.H."/>
            <person name="Arguello R."/>
            <person name="Artieri C.G."/>
            <person name="Barbash D.A."/>
            <person name="Barker D."/>
            <person name="Barsanti P."/>
            <person name="Batterham P."/>
            <person name="Batzoglou S."/>
            <person name="Begun D."/>
            <person name="Bhutkar A."/>
            <person name="Blanco E."/>
            <person name="Bosak S.A."/>
            <person name="Bradley R.K."/>
            <person name="Brand A.D."/>
            <person name="Brent M.R."/>
            <person name="Brooks A.N."/>
            <person name="Brown R.H."/>
            <person name="Butlin R.K."/>
            <person name="Caggese C."/>
            <person name="Calvi B.R."/>
            <person name="Bernardo de Carvalho A."/>
            <person name="Caspi A."/>
            <person name="Castrezana S."/>
            <person name="Celniker S.E."/>
            <person name="Chang J.L."/>
            <person name="Chapple C."/>
            <person name="Chatterji S."/>
            <person name="Chinwalla A."/>
            <person name="Civetta A."/>
            <person name="Clifton S.W."/>
            <person name="Comeron J.M."/>
            <person name="Costello J.C."/>
            <person name="Coyne J.A."/>
            <person name="Daub J."/>
            <person name="David R.G."/>
            <person name="Delcher A.L."/>
            <person name="Delehaunty K."/>
            <person name="Do C.B."/>
            <person name="Ebling H."/>
            <person name="Edwards K."/>
            <person name="Eickbush T."/>
            <person name="Evans J.D."/>
            <person name="Filipski A."/>
            <person name="Findeiss S."/>
            <person name="Freyhult E."/>
            <person name="Fulton L."/>
            <person name="Fulton R."/>
            <person name="Garcia A.C."/>
            <person name="Gardiner A."/>
            <person name="Garfield D.A."/>
            <person name="Garvin B.E."/>
            <person name="Gibson G."/>
            <person name="Gilbert D."/>
            <person name="Gnerre S."/>
            <person name="Godfrey J."/>
            <person name="Good R."/>
            <person name="Gotea V."/>
            <person name="Gravely B."/>
            <person name="Greenberg A.J."/>
            <person name="Griffiths-Jones S."/>
            <person name="Gross S."/>
            <person name="Guigo R."/>
            <person name="Gustafson E.A."/>
            <person name="Haerty W."/>
            <person name="Hahn M.W."/>
            <person name="Halligan D.L."/>
            <person name="Halpern A.L."/>
            <person name="Halter G.M."/>
            <person name="Han M.V."/>
            <person name="Heger A."/>
            <person name="Hillier L."/>
            <person name="Hinrichs A.S."/>
            <person name="Holmes I."/>
            <person name="Hoskins R.A."/>
            <person name="Hubisz M.J."/>
            <person name="Hultmark D."/>
            <person name="Huntley M.A."/>
            <person name="Jaffe D.B."/>
            <person name="Jagadeeshan S."/>
            <person name="Jeck W.R."/>
            <person name="Johnson J."/>
            <person name="Jones C.D."/>
            <person name="Jordan W.C."/>
            <person name="Karpen G.H."/>
            <person name="Kataoka E."/>
            <person name="Keightley P.D."/>
            <person name="Kheradpour P."/>
            <person name="Kirkness E.F."/>
            <person name="Koerich L.B."/>
            <person name="Kristiansen K."/>
            <person name="Kudrna D."/>
            <person name="Kulathinal R.J."/>
            <person name="Kumar S."/>
            <person name="Kwok R."/>
            <person name="Lander E."/>
            <person name="Langley C.H."/>
            <person name="Lapoint R."/>
            <person name="Lazzaro B.P."/>
            <person name="Lee S.J."/>
            <person name="Levesque L."/>
            <person name="Li R."/>
            <person name="Lin C.F."/>
            <person name="Lin M.F."/>
            <person name="Lindblad-Toh K."/>
            <person name="Llopart A."/>
            <person name="Long M."/>
            <person name="Low L."/>
            <person name="Lozovsky E."/>
            <person name="Lu J."/>
            <person name="Luo M."/>
            <person name="Machado C.A."/>
            <person name="Makalowski W."/>
            <person name="Marzo M."/>
            <person name="Matsuda M."/>
            <person name="Matzkin L."/>
            <person name="McAllister B."/>
            <person name="McBride C.S."/>
            <person name="McKernan B."/>
            <person name="McKernan K."/>
            <person name="Mendez-Lago M."/>
            <person name="Minx P."/>
            <person name="Mollenhauer M.U."/>
            <person name="Montooth K."/>
            <person name="Mount S.M."/>
            <person name="Mu X."/>
            <person name="Myers E."/>
            <person name="Negre B."/>
            <person name="Newfeld S."/>
            <person name="Nielsen R."/>
            <person name="Noor M.A."/>
            <person name="O'Grady P."/>
            <person name="Pachter L."/>
            <person name="Papaceit M."/>
            <person name="Parisi M.J."/>
            <person name="Parisi M."/>
            <person name="Parts L."/>
            <person name="Pedersen J.S."/>
            <person name="Pesole G."/>
            <person name="Phillippy A.M."/>
            <person name="Ponting C.P."/>
            <person name="Pop M."/>
            <person name="Porcelli D."/>
            <person name="Powell J.R."/>
            <person name="Prohaska S."/>
            <person name="Pruitt K."/>
            <person name="Puig M."/>
            <person name="Quesneville H."/>
            <person name="Ram K.R."/>
            <person name="Rand D."/>
            <person name="Rasmussen M.D."/>
            <person name="Reed L.K."/>
            <person name="Reenan R."/>
            <person name="Reily A."/>
            <person name="Remington K.A."/>
            <person name="Rieger T.T."/>
            <person name="Ritchie M.G."/>
            <person name="Robin C."/>
            <person name="Rogers Y.H."/>
            <person name="Rohde C."/>
            <person name="Rozas J."/>
            <person name="Rubenfield M.J."/>
            <person name="Ruiz A."/>
            <person name="Russo S."/>
            <person name="Salzberg S.L."/>
            <person name="Sanchez-Gracia A."/>
            <person name="Saranga D.J."/>
            <person name="Sato H."/>
            <person name="Schaeffer S.W."/>
            <person name="Schatz M.C."/>
            <person name="Schlenke T."/>
            <person name="Schwartz R."/>
            <person name="Segarra C."/>
            <person name="Singh R.S."/>
            <person name="Sirot L."/>
            <person name="Sirota M."/>
            <person name="Sisneros N.B."/>
            <person name="Smith C.D."/>
            <person name="Smith T.F."/>
            <person name="Spieth J."/>
            <person name="Stage D.E."/>
            <person name="Stark A."/>
            <person name="Stephan W."/>
            <person name="Strausberg R.L."/>
            <person name="Strempel S."/>
            <person name="Sturgill D."/>
            <person name="Sutton G."/>
            <person name="Sutton G.G."/>
            <person name="Tao W."/>
            <person name="Teichmann S."/>
            <person name="Tobari Y.N."/>
            <person name="Tomimura Y."/>
            <person name="Tsolas J.M."/>
            <person name="Valente V.L."/>
            <person name="Venter E."/>
            <person name="Venter J.C."/>
            <person name="Vicario S."/>
            <person name="Vieira F.G."/>
            <person name="Vilella A.J."/>
            <person name="Villasante A."/>
            <person name="Walenz B."/>
            <person name="Wang J."/>
            <person name="Wasserman M."/>
            <person name="Watts T."/>
            <person name="Wilson D."/>
            <person name="Wilson R.K."/>
            <person name="Wing R.A."/>
            <person name="Wolfner M.F."/>
            <person name="Wong A."/>
            <person name="Wong G.K."/>
            <person name="Wu C.I."/>
            <person name="Wu G."/>
            <person name="Yamamoto D."/>
            <person name="Yang H.P."/>
            <person name="Yang S.P."/>
            <person name="Yorke J.A."/>
            <person name="Yoshida K."/>
            <person name="Zdobnov E."/>
            <person name="Zhang P."/>
            <person name="Zhang Y."/>
            <person name="Zimin A.V."/>
            <person name="Baldwin J."/>
            <person name="Abdouelleil A."/>
            <person name="Abdulkadir J."/>
            <person name="Abebe A."/>
            <person name="Abera B."/>
            <person name="Abreu J."/>
            <person name="Acer S.C."/>
            <person name="Aftuck L."/>
            <person name="Alexander A."/>
            <person name="An P."/>
            <person name="Anderson E."/>
            <person name="Anderson S."/>
            <person name="Arachi H."/>
            <person name="Azer M."/>
            <person name="Bachantsang P."/>
            <person name="Barry A."/>
            <person name="Bayul T."/>
            <person name="Berlin A."/>
            <person name="Bessette D."/>
            <person name="Bloom T."/>
            <person name="Blye J."/>
            <person name="Boguslavskiy L."/>
            <person name="Bonnet C."/>
            <person name="Boukhgalter B."/>
            <person name="Bourzgui I."/>
            <person name="Brown A."/>
            <person name="Cahill P."/>
            <person name="Channer S."/>
            <person name="Cheshatsang Y."/>
            <person name="Chuda L."/>
            <person name="Citroen M."/>
            <person name="Collymore A."/>
            <person name="Cooke P."/>
            <person name="Costello M."/>
            <person name="D'Aco K."/>
            <person name="Daza R."/>
            <person name="De Haan G."/>
            <person name="DeGray S."/>
            <person name="DeMaso C."/>
            <person name="Dhargay N."/>
            <person name="Dooley K."/>
            <person name="Dooley E."/>
            <person name="Doricent M."/>
            <person name="Dorje P."/>
            <person name="Dorjee K."/>
            <person name="Dupes A."/>
            <person name="Elong R."/>
            <person name="Falk J."/>
            <person name="Farina A."/>
            <person name="Faro S."/>
            <person name="Ferguson D."/>
            <person name="Fisher S."/>
            <person name="Foley C.D."/>
            <person name="Franke A."/>
            <person name="Friedrich D."/>
            <person name="Gadbois L."/>
            <person name="Gearin G."/>
            <person name="Gearin C.R."/>
            <person name="Giannoukos G."/>
            <person name="Goode T."/>
            <person name="Graham J."/>
            <person name="Grandbois E."/>
            <person name="Grewal S."/>
            <person name="Gyaltsen K."/>
            <person name="Hafez N."/>
            <person name="Hagos B."/>
            <person name="Hall J."/>
            <person name="Henson C."/>
            <person name="Hollinger A."/>
            <person name="Honan T."/>
            <person name="Huard M.D."/>
            <person name="Hughes L."/>
            <person name="Hurhula B."/>
            <person name="Husby M.E."/>
            <person name="Kamat A."/>
            <person name="Kanga B."/>
            <person name="Kashin S."/>
            <person name="Khazanovich D."/>
            <person name="Kisner P."/>
            <person name="Lance K."/>
            <person name="Lara M."/>
            <person name="Lee W."/>
            <person name="Lennon N."/>
            <person name="Letendre F."/>
            <person name="LeVine R."/>
            <person name="Lipovsky A."/>
            <person name="Liu X."/>
            <person name="Liu J."/>
            <person name="Liu S."/>
            <person name="Lokyitsang T."/>
            <person name="Lokyitsang Y."/>
            <person name="Lubonja R."/>
            <person name="Lui A."/>
            <person name="MacDonald P."/>
            <person name="Magnisalis V."/>
            <person name="Maru K."/>
            <person name="Matthews C."/>
            <person name="McCusker W."/>
            <person name="McDonough S."/>
            <person name="Mehta T."/>
            <person name="Meldrim J."/>
            <person name="Meneus L."/>
            <person name="Mihai O."/>
            <person name="Mihalev A."/>
            <person name="Mihova T."/>
            <person name="Mittelman R."/>
            <person name="Mlenga V."/>
            <person name="Montmayeur A."/>
            <person name="Mulrain L."/>
            <person name="Navidi A."/>
            <person name="Naylor J."/>
            <person name="Negash T."/>
            <person name="Nguyen T."/>
            <person name="Nguyen N."/>
            <person name="Nicol R."/>
            <person name="Norbu C."/>
            <person name="Norbu N."/>
            <person name="Novod N."/>
            <person name="O'Neill B."/>
            <person name="Osman S."/>
            <person name="Markiewicz E."/>
            <person name="Oyono O.L."/>
            <person name="Patti C."/>
            <person name="Phunkhang P."/>
            <person name="Pierre F."/>
            <person name="Priest M."/>
            <person name="Raghuraman S."/>
            <person name="Rege F."/>
            <person name="Reyes R."/>
            <person name="Rise C."/>
            <person name="Rogov P."/>
            <person name="Ross K."/>
            <person name="Ryan E."/>
            <person name="Settipalli S."/>
            <person name="Shea T."/>
            <person name="Sherpa N."/>
            <person name="Shi L."/>
            <person name="Shih D."/>
            <person name="Sparrow T."/>
            <person name="Spaulding J."/>
            <person name="Stalker J."/>
            <person name="Stange-Thomann N."/>
            <person name="Stavropoulos S."/>
            <person name="Stone C."/>
            <person name="Strader C."/>
            <person name="Tesfaye S."/>
            <person name="Thomson T."/>
            <person name="Thoulutsang Y."/>
            <person name="Thoulutsang D."/>
            <person name="Topham K."/>
            <person name="Topping I."/>
            <person name="Tsamla T."/>
            <person name="Vassiliev H."/>
            <person name="Vo A."/>
            <person name="Wangchuk T."/>
            <person name="Wangdi T."/>
            <person name="Weiand M."/>
            <person name="Wilkinson J."/>
            <person name="Wilson A."/>
            <person name="Yadav S."/>
            <person name="Young G."/>
            <person name="Yu Q."/>
            <person name="Zembek L."/>
            <person name="Zhong D."/>
            <person name="Zimmer A."/>
            <person name="Zwirko Z."/>
            <person name="Jaffe D.B."/>
            <person name="Alvarez P."/>
            <person name="Brockman W."/>
            <person name="Butler J."/>
            <person name="Chin C."/>
            <person name="Gnerre S."/>
            <person name="Grabherr M."/>
            <person name="Kleber M."/>
            <person name="Mauceli E."/>
            <person name="MacCallum I."/>
        </authorList>
    </citation>
    <scope>NUCLEOTIDE SEQUENCE [LARGE SCALE GENOMIC DNA]</scope>
    <source>
        <strain evidence="3">Tucson 14024-0371.13</strain>
    </source>
</reference>
<dbReference type="InParanoid" id="B3MKB6"/>
<evidence type="ECO:0000313" key="2">
    <source>
        <dbReference type="EMBL" id="EDV32500.2"/>
    </source>
</evidence>
<dbReference type="HOGENOM" id="CLU_488590_0_0_1"/>
<dbReference type="InterPro" id="IPR009818">
    <property type="entry name" value="PAM2_motif"/>
</dbReference>
<dbReference type="eggNOG" id="ENOG502TDXF">
    <property type="taxonomic scope" value="Eukaryota"/>
</dbReference>
<feature type="region of interest" description="Disordered" evidence="1">
    <location>
        <begin position="347"/>
        <end position="373"/>
    </location>
</feature>
<evidence type="ECO:0000256" key="1">
    <source>
        <dbReference type="SAM" id="MobiDB-lite"/>
    </source>
</evidence>